<gene>
    <name evidence="3" type="ORF">SAMN04488694_105190</name>
    <name evidence="2" type="ORF">SAMN05192552_100842</name>
</gene>
<dbReference type="InterPro" id="IPR040624">
    <property type="entry name" value="HalOD1"/>
</dbReference>
<reference evidence="3" key="1">
    <citation type="submission" date="2016-10" db="EMBL/GenBank/DDBJ databases">
        <authorList>
            <person name="de Groot N.N."/>
        </authorList>
    </citation>
    <scope>NUCLEOTIDE SEQUENCE [LARGE SCALE GENOMIC DNA]</scope>
    <source>
        <strain evidence="3">CDM_6</strain>
    </source>
</reference>
<dbReference type="OrthoDB" id="221929at2157"/>
<protein>
    <recommendedName>
        <fullName evidence="1">Halobacterial output domain-containing protein</fullName>
    </recommendedName>
</protein>
<reference evidence="4 5" key="2">
    <citation type="submission" date="2016-10" db="EMBL/GenBank/DDBJ databases">
        <authorList>
            <person name="Varghese N."/>
            <person name="Submissions S."/>
        </authorList>
    </citation>
    <scope>NUCLEOTIDE SEQUENCE [LARGE SCALE GENOMIC DNA]</scope>
    <source>
        <strain evidence="2 5">CDM_1</strain>
        <strain evidence="4">CDM_6</strain>
    </source>
</reference>
<evidence type="ECO:0000313" key="5">
    <source>
        <dbReference type="Proteomes" id="UP000324021"/>
    </source>
</evidence>
<keyword evidence="4" id="KW-1185">Reference proteome</keyword>
<feature type="domain" description="Halobacterial output" evidence="1">
    <location>
        <begin position="9"/>
        <end position="74"/>
    </location>
</feature>
<dbReference type="EMBL" id="FMZP01000008">
    <property type="protein sequence ID" value="SDC84680.1"/>
    <property type="molecule type" value="Genomic_DNA"/>
</dbReference>
<proteinExistence type="predicted"/>
<evidence type="ECO:0000313" key="4">
    <source>
        <dbReference type="Proteomes" id="UP000199320"/>
    </source>
</evidence>
<evidence type="ECO:0000313" key="3">
    <source>
        <dbReference type="EMBL" id="SET32638.1"/>
    </source>
</evidence>
<organism evidence="2 5">
    <name type="scientific">Natrinema hispanicum</name>
    <dbReference type="NCBI Taxonomy" id="392421"/>
    <lineage>
        <taxon>Archaea</taxon>
        <taxon>Methanobacteriati</taxon>
        <taxon>Methanobacteriota</taxon>
        <taxon>Stenosarchaea group</taxon>
        <taxon>Halobacteria</taxon>
        <taxon>Halobacteriales</taxon>
        <taxon>Natrialbaceae</taxon>
        <taxon>Natrinema</taxon>
    </lineage>
</organism>
<dbReference type="AlphaFoldDB" id="A0A1G6PWU6"/>
<name>A0A1G6PWU6_9EURY</name>
<dbReference type="Pfam" id="PF18545">
    <property type="entry name" value="HalOD1"/>
    <property type="match status" value="1"/>
</dbReference>
<dbReference type="Proteomes" id="UP000324021">
    <property type="component" value="Unassembled WGS sequence"/>
</dbReference>
<evidence type="ECO:0000259" key="1">
    <source>
        <dbReference type="Pfam" id="PF18545"/>
    </source>
</evidence>
<accession>A0A1G6PWU6</accession>
<sequence length="84" mass="9051">MVHTLAVDTDEVYERVVTGVAALEGTEPVELPPLFDAVDPDALATVFETTASGRRRSGTVEFTYAGHQIHISFDETGDTVVTID</sequence>
<dbReference type="RefSeq" id="WP_092931630.1">
    <property type="nucleotide sequence ID" value="NZ_FMZP01000008.1"/>
</dbReference>
<evidence type="ECO:0000313" key="2">
    <source>
        <dbReference type="EMBL" id="SDC84680.1"/>
    </source>
</evidence>
<dbReference type="EMBL" id="FOIC01000005">
    <property type="protein sequence ID" value="SET32638.1"/>
    <property type="molecule type" value="Genomic_DNA"/>
</dbReference>
<dbReference type="Proteomes" id="UP000199320">
    <property type="component" value="Unassembled WGS sequence"/>
</dbReference>